<evidence type="ECO:0000259" key="2">
    <source>
        <dbReference type="Pfam" id="PF13509"/>
    </source>
</evidence>
<dbReference type="PANTHER" id="PTHR37296:SF1">
    <property type="entry name" value="CONSERVED VIRULENCE FACTOR B"/>
    <property type="match status" value="1"/>
</dbReference>
<dbReference type="InterPro" id="IPR039566">
    <property type="entry name" value="CvfB_S1_st"/>
</dbReference>
<dbReference type="InterPro" id="IPR036388">
    <property type="entry name" value="WH-like_DNA-bd_sf"/>
</dbReference>
<dbReference type="InterPro" id="IPR040764">
    <property type="entry name" value="CvfB_WH"/>
</dbReference>
<protein>
    <recommendedName>
        <fullName evidence="7">DNA-binding protein</fullName>
    </recommendedName>
</protein>
<organism evidence="5 6">
    <name type="scientific">Candidatus Xianfuyuplasma coldseepsis</name>
    <dbReference type="NCBI Taxonomy" id="2782163"/>
    <lineage>
        <taxon>Bacteria</taxon>
        <taxon>Bacillati</taxon>
        <taxon>Mycoplasmatota</taxon>
        <taxon>Mollicutes</taxon>
        <taxon>Candidatus Izemoplasmatales</taxon>
        <taxon>Candidatus Izemoplasmataceae</taxon>
        <taxon>Candidatus Xianfuyuplasma</taxon>
    </lineage>
</organism>
<dbReference type="AlphaFoldDB" id="A0A7L7KUG0"/>
<feature type="domain" description="Conserved virulence factor B first S1" evidence="2">
    <location>
        <begin position="5"/>
        <end position="64"/>
    </location>
</feature>
<evidence type="ECO:0000313" key="6">
    <source>
        <dbReference type="Proteomes" id="UP000514720"/>
    </source>
</evidence>
<dbReference type="Gene3D" id="1.10.10.10">
    <property type="entry name" value="Winged helix-like DNA-binding domain superfamily/Winged helix DNA-binding domain"/>
    <property type="match status" value="1"/>
</dbReference>
<dbReference type="Gene3D" id="2.40.50.140">
    <property type="entry name" value="Nucleic acid-binding proteins"/>
    <property type="match status" value="1"/>
</dbReference>
<dbReference type="Proteomes" id="UP000514720">
    <property type="component" value="Chromosome"/>
</dbReference>
<dbReference type="Pfam" id="PF21191">
    <property type="entry name" value="CvfB_1st"/>
    <property type="match status" value="1"/>
</dbReference>
<feature type="domain" description="Conserved virulence factor B second S1" evidence="4">
    <location>
        <begin position="74"/>
        <end position="127"/>
    </location>
</feature>
<dbReference type="EMBL" id="CP048914">
    <property type="protein sequence ID" value="QMS85634.1"/>
    <property type="molecule type" value="Genomic_DNA"/>
</dbReference>
<accession>A0A7L7KUG0</accession>
<dbReference type="Pfam" id="PF17783">
    <property type="entry name" value="WHD_CvfB"/>
    <property type="match status" value="1"/>
</dbReference>
<dbReference type="InterPro" id="IPR014464">
    <property type="entry name" value="CvfB_fam"/>
</dbReference>
<proteinExistence type="inferred from homology"/>
<dbReference type="InterPro" id="IPR048588">
    <property type="entry name" value="CvfB_S1_2nd"/>
</dbReference>
<keyword evidence="6" id="KW-1185">Reference proteome</keyword>
<evidence type="ECO:0008006" key="7">
    <source>
        <dbReference type="Google" id="ProtNLM"/>
    </source>
</evidence>
<feature type="domain" description="Conserved virulence factor B-like winged helix" evidence="3">
    <location>
        <begin position="224"/>
        <end position="281"/>
    </location>
</feature>
<evidence type="ECO:0000259" key="4">
    <source>
        <dbReference type="Pfam" id="PF21191"/>
    </source>
</evidence>
<gene>
    <name evidence="5" type="ORF">G4Z02_07725</name>
</gene>
<dbReference type="PANTHER" id="PTHR37296">
    <property type="entry name" value="CONSERVED VIRULENCE FACTOR B"/>
    <property type="match status" value="1"/>
</dbReference>
<dbReference type="Pfam" id="PF13509">
    <property type="entry name" value="S1_2"/>
    <property type="match status" value="1"/>
</dbReference>
<evidence type="ECO:0000256" key="1">
    <source>
        <dbReference type="PIRNR" id="PIRNR012524"/>
    </source>
</evidence>
<dbReference type="PIRSF" id="PIRSF012524">
    <property type="entry name" value="YitL_S1"/>
    <property type="match status" value="1"/>
</dbReference>
<reference evidence="5 6" key="1">
    <citation type="submission" date="2020-02" db="EMBL/GenBank/DDBJ databases">
        <authorList>
            <person name="Zheng R.K."/>
            <person name="Sun C.M."/>
        </authorList>
    </citation>
    <scope>NUCLEOTIDE SEQUENCE [LARGE SCALE GENOMIC DNA]</scope>
    <source>
        <strain evidence="6">zrk13</strain>
    </source>
</reference>
<evidence type="ECO:0000259" key="3">
    <source>
        <dbReference type="Pfam" id="PF17783"/>
    </source>
</evidence>
<dbReference type="InterPro" id="IPR012340">
    <property type="entry name" value="NA-bd_OB-fold"/>
</dbReference>
<name>A0A7L7KUG0_9MOLU</name>
<sequence>MELKIGEYNELEVIRETDISYILSNGEEDVFLHKKEVTEPLEEHQVITVFLYYDNQKRITATMKQPLIDQRRPAFVEVVGVHPKLGVFLDIGLQKDLLLSIDDLPFVKKEWPTNGDVIFARMRSSKNQLTAKPISRFAIHDYLQPEESLKVGDSVEAINVYRAEEGNVFITRQGHSIFVYFKHVRKTYRLGEQETITITIDKGQYQYNGTTIEQKELMMDADGQRILDYLEEHDGVMPYTDKTSPQTIQLVFRMSKSAFKRALGSLYKAEKVILEKDQTRLL</sequence>
<dbReference type="KEGG" id="xcl:G4Z02_07725"/>
<dbReference type="RefSeq" id="WP_258877437.1">
    <property type="nucleotide sequence ID" value="NZ_CP048914.1"/>
</dbReference>
<comment type="similarity">
    <text evidence="1">Belongs to the CvfB family.</text>
</comment>
<evidence type="ECO:0000313" key="5">
    <source>
        <dbReference type="EMBL" id="QMS85634.1"/>
    </source>
</evidence>